<organism evidence="3">
    <name type="scientific">Talaromyces marneffei PM1</name>
    <dbReference type="NCBI Taxonomy" id="1077442"/>
    <lineage>
        <taxon>Eukaryota</taxon>
        <taxon>Fungi</taxon>
        <taxon>Dikarya</taxon>
        <taxon>Ascomycota</taxon>
        <taxon>Pezizomycotina</taxon>
        <taxon>Eurotiomycetes</taxon>
        <taxon>Eurotiomycetidae</taxon>
        <taxon>Eurotiales</taxon>
        <taxon>Trichocomaceae</taxon>
        <taxon>Talaromyces</taxon>
        <taxon>Talaromyces sect. Talaromyces</taxon>
    </lineage>
</organism>
<feature type="region of interest" description="Disordered" evidence="1">
    <location>
        <begin position="135"/>
        <end position="160"/>
    </location>
</feature>
<dbReference type="AlphaFoldDB" id="A0A093VD27"/>
<keyword evidence="2" id="KW-0732">Signal</keyword>
<comment type="caution">
    <text evidence="3">The sequence shown here is derived from an EMBL/GenBank/DDBJ whole genome shotgun (WGS) entry which is preliminary data.</text>
</comment>
<name>A0A093VD27_TALMA</name>
<evidence type="ECO:0000313" key="3">
    <source>
        <dbReference type="EMBL" id="KFX44606.1"/>
    </source>
</evidence>
<feature type="signal peptide" evidence="2">
    <location>
        <begin position="1"/>
        <end position="16"/>
    </location>
</feature>
<evidence type="ECO:0000256" key="2">
    <source>
        <dbReference type="SAM" id="SignalP"/>
    </source>
</evidence>
<reference evidence="3" key="1">
    <citation type="journal article" date="2014" name="PLoS Genet.">
        <title>Signature Gene Expression Reveals Novel Clues to the Molecular Mechanisms of Dimorphic Transition in Penicillium marneffei.</title>
        <authorList>
            <person name="Yang E."/>
            <person name="Wang G."/>
            <person name="Cai J."/>
            <person name="Woo P.C."/>
            <person name="Lau S.K."/>
            <person name="Yuen K.-Y."/>
            <person name="Chow W.-N."/>
            <person name="Lin X."/>
        </authorList>
    </citation>
    <scope>NUCLEOTIDE SEQUENCE [LARGE SCALE GENOMIC DNA]</scope>
    <source>
        <strain evidence="3">PM1</strain>
    </source>
</reference>
<dbReference type="EMBL" id="JPOX01000027">
    <property type="protein sequence ID" value="KFX44606.1"/>
    <property type="molecule type" value="Genomic_DNA"/>
</dbReference>
<evidence type="ECO:0000256" key="1">
    <source>
        <dbReference type="SAM" id="MobiDB-lite"/>
    </source>
</evidence>
<sequence>IISLLLFTYCIYCIYHLENCTCNCFHFQQTSSSSFVVKQSSRQSTAMSDLRRSATEVKRDHDHKAKWAHGACQYGREAPSFDKWTIDSAGPGRLRPVPATSAASQSILKRYNESNRRLARHANYTYFRNDVKEALGSDSSSDETTAAHESAAPDSLPVLDDMPAYTVSGNTVLATAVSKAEIKYENKVTEKLVKEYEFVSREDDDTFGYVADVDDFEIIDHDSV</sequence>
<feature type="non-terminal residue" evidence="3">
    <location>
        <position position="1"/>
    </location>
</feature>
<proteinExistence type="predicted"/>
<protein>
    <submittedName>
        <fullName evidence="3">Uncharacterized protein</fullName>
    </submittedName>
</protein>
<gene>
    <name evidence="3" type="ORF">GQ26_0270440</name>
</gene>
<feature type="chain" id="PRO_5001892437" evidence="2">
    <location>
        <begin position="17"/>
        <end position="224"/>
    </location>
</feature>
<accession>A0A093VD27</accession>
<dbReference type="eggNOG" id="ENOG502SF0B">
    <property type="taxonomic scope" value="Eukaryota"/>
</dbReference>